<dbReference type="Gramene" id="GBG86983">
    <property type="protein sequence ID" value="GBG86983"/>
    <property type="gene ID" value="CBR_g44437"/>
</dbReference>
<dbReference type="InterPro" id="IPR037231">
    <property type="entry name" value="NAP-like_sf"/>
</dbReference>
<feature type="coiled-coil region" evidence="4">
    <location>
        <begin position="37"/>
        <end position="68"/>
    </location>
</feature>
<dbReference type="PANTHER" id="PTHR11875">
    <property type="entry name" value="TESTIS-SPECIFIC Y-ENCODED PROTEIN"/>
    <property type="match status" value="1"/>
</dbReference>
<dbReference type="GO" id="GO:0000724">
    <property type="term" value="P:double-strand break repair via homologous recombination"/>
    <property type="evidence" value="ECO:0007669"/>
    <property type="project" value="UniProtKB-ARBA"/>
</dbReference>
<dbReference type="GO" id="GO:0005634">
    <property type="term" value="C:nucleus"/>
    <property type="evidence" value="ECO:0007669"/>
    <property type="project" value="InterPro"/>
</dbReference>
<comment type="caution">
    <text evidence="6">The sequence shown here is derived from an EMBL/GenBank/DDBJ whole genome shotgun (WGS) entry which is preliminary data.</text>
</comment>
<evidence type="ECO:0000256" key="5">
    <source>
        <dbReference type="SAM" id="MobiDB-lite"/>
    </source>
</evidence>
<keyword evidence="7" id="KW-1185">Reference proteome</keyword>
<evidence type="ECO:0000256" key="3">
    <source>
        <dbReference type="RuleBase" id="RU003876"/>
    </source>
</evidence>
<dbReference type="Gene3D" id="3.30.1120.90">
    <property type="entry name" value="Nucleosome assembly protein"/>
    <property type="match status" value="1"/>
</dbReference>
<feature type="compositionally biased region" description="Basic and acidic residues" evidence="5">
    <location>
        <begin position="214"/>
        <end position="225"/>
    </location>
</feature>
<evidence type="ECO:0008006" key="8">
    <source>
        <dbReference type="Google" id="ProtNLM"/>
    </source>
</evidence>
<name>A0A388LXK4_CHABU</name>
<organism evidence="6 7">
    <name type="scientific">Chara braunii</name>
    <name type="common">Braun's stonewort</name>
    <dbReference type="NCBI Taxonomy" id="69332"/>
    <lineage>
        <taxon>Eukaryota</taxon>
        <taxon>Viridiplantae</taxon>
        <taxon>Streptophyta</taxon>
        <taxon>Charophyceae</taxon>
        <taxon>Charales</taxon>
        <taxon>Characeae</taxon>
        <taxon>Chara</taxon>
    </lineage>
</organism>
<reference evidence="6 7" key="1">
    <citation type="journal article" date="2018" name="Cell">
        <title>The Chara Genome: Secondary Complexity and Implications for Plant Terrestrialization.</title>
        <authorList>
            <person name="Nishiyama T."/>
            <person name="Sakayama H."/>
            <person name="Vries J.D."/>
            <person name="Buschmann H."/>
            <person name="Saint-Marcoux D."/>
            <person name="Ullrich K.K."/>
            <person name="Haas F.B."/>
            <person name="Vanderstraeten L."/>
            <person name="Becker D."/>
            <person name="Lang D."/>
            <person name="Vosolsobe S."/>
            <person name="Rombauts S."/>
            <person name="Wilhelmsson P.K.I."/>
            <person name="Janitza P."/>
            <person name="Kern R."/>
            <person name="Heyl A."/>
            <person name="Rumpler F."/>
            <person name="Villalobos L.I.A.C."/>
            <person name="Clay J.M."/>
            <person name="Skokan R."/>
            <person name="Toyoda A."/>
            <person name="Suzuki Y."/>
            <person name="Kagoshima H."/>
            <person name="Schijlen E."/>
            <person name="Tajeshwar N."/>
            <person name="Catarino B."/>
            <person name="Hetherington A.J."/>
            <person name="Saltykova A."/>
            <person name="Bonnot C."/>
            <person name="Breuninger H."/>
            <person name="Symeonidi A."/>
            <person name="Radhakrishnan G.V."/>
            <person name="Van Nieuwerburgh F."/>
            <person name="Deforce D."/>
            <person name="Chang C."/>
            <person name="Karol K.G."/>
            <person name="Hedrich R."/>
            <person name="Ulvskov P."/>
            <person name="Glockner G."/>
            <person name="Delwiche C.F."/>
            <person name="Petrasek J."/>
            <person name="Van de Peer Y."/>
            <person name="Friml J."/>
            <person name="Beilby M."/>
            <person name="Dolan L."/>
            <person name="Kohara Y."/>
            <person name="Sugano S."/>
            <person name="Fujiyama A."/>
            <person name="Delaux P.-M."/>
            <person name="Quint M."/>
            <person name="TheiBen G."/>
            <person name="Hagemann M."/>
            <person name="Harholt J."/>
            <person name="Dunand C."/>
            <person name="Zachgo S."/>
            <person name="Langdale J."/>
            <person name="Maumus F."/>
            <person name="Straeten D.V.D."/>
            <person name="Gould S.B."/>
            <person name="Rensing S.A."/>
        </authorList>
    </citation>
    <scope>NUCLEOTIDE SEQUENCE [LARGE SCALE GENOMIC DNA]</scope>
    <source>
        <strain evidence="6 7">S276</strain>
    </source>
</reference>
<dbReference type="Proteomes" id="UP000265515">
    <property type="component" value="Unassembled WGS sequence"/>
</dbReference>
<protein>
    <recommendedName>
        <fullName evidence="8">Nucleosome assembly protein</fullName>
    </recommendedName>
</protein>
<feature type="region of interest" description="Disordered" evidence="5">
    <location>
        <begin position="209"/>
        <end position="231"/>
    </location>
</feature>
<dbReference type="OMA" id="YFLNCLP"/>
<gene>
    <name evidence="6" type="ORF">CBR_g44437</name>
</gene>
<feature type="region of interest" description="Disordered" evidence="5">
    <location>
        <begin position="1"/>
        <end position="23"/>
    </location>
</feature>
<evidence type="ECO:0000256" key="1">
    <source>
        <dbReference type="ARBA" id="ARBA00009947"/>
    </source>
</evidence>
<dbReference type="SUPFAM" id="SSF143113">
    <property type="entry name" value="NAP-like"/>
    <property type="match status" value="1"/>
</dbReference>
<evidence type="ECO:0000313" key="7">
    <source>
        <dbReference type="Proteomes" id="UP000265515"/>
    </source>
</evidence>
<dbReference type="Pfam" id="PF00956">
    <property type="entry name" value="NAP"/>
    <property type="match status" value="1"/>
</dbReference>
<accession>A0A388LXK4</accession>
<proteinExistence type="inferred from homology"/>
<evidence type="ECO:0000313" key="6">
    <source>
        <dbReference type="EMBL" id="GBG86983.1"/>
    </source>
</evidence>
<evidence type="ECO:0000256" key="4">
    <source>
        <dbReference type="SAM" id="Coils"/>
    </source>
</evidence>
<dbReference type="EMBL" id="BFEA01000589">
    <property type="protein sequence ID" value="GBG86983.1"/>
    <property type="molecule type" value="Genomic_DNA"/>
</dbReference>
<keyword evidence="2" id="KW-0143">Chaperone</keyword>
<dbReference type="GO" id="GO:0042393">
    <property type="term" value="F:histone binding"/>
    <property type="evidence" value="ECO:0007669"/>
    <property type="project" value="UniProtKB-ARBA"/>
</dbReference>
<keyword evidence="4" id="KW-0175">Coiled coil</keyword>
<dbReference type="OrthoDB" id="27325at2759"/>
<feature type="compositionally biased region" description="Acidic residues" evidence="5">
    <location>
        <begin position="287"/>
        <end position="307"/>
    </location>
</feature>
<dbReference type="AlphaFoldDB" id="A0A388LXK4"/>
<sequence>MANAAANDESSSPQGDSEMMDVDPRVAEFLQGLPKTVRVRVEELQKLQEEHDEVEEKFREELAALERKYEKLYEPFYVKREAIVSGEAAAAVAETGADDGGVKGVPDFWLTVFKNHDDLGRRITTRDEEALKHLKDVRCSRLQEDGNDASFKLEFVFAPNPFFSNEILTKTYHMDDDDGEPVLDKAVGTTIEWKKDNLCQAAKSAAVRKSARTNGEEKPSEAKGDGEEDCDSFFTFFTPPEIPEDEDKLDDVEMEELHQDLEDDYELGISIKEQIIPHAVAWYTGEAVDDEDEDDEDDEDEDDEAEQ</sequence>
<evidence type="ECO:0000256" key="2">
    <source>
        <dbReference type="ARBA" id="ARBA00023186"/>
    </source>
</evidence>
<dbReference type="InterPro" id="IPR002164">
    <property type="entry name" value="NAP_family"/>
</dbReference>
<comment type="similarity">
    <text evidence="1 3">Belongs to the nucleosome assembly protein (NAP) family.</text>
</comment>
<dbReference type="GO" id="GO:0006334">
    <property type="term" value="P:nucleosome assembly"/>
    <property type="evidence" value="ECO:0007669"/>
    <property type="project" value="InterPro"/>
</dbReference>
<dbReference type="STRING" id="69332.A0A388LXK4"/>
<feature type="region of interest" description="Disordered" evidence="5">
    <location>
        <begin position="284"/>
        <end position="307"/>
    </location>
</feature>
<dbReference type="Gene3D" id="1.20.5.1500">
    <property type="match status" value="1"/>
</dbReference>
<dbReference type="FunFam" id="1.20.5.1500:FF:000001">
    <property type="entry name" value="Nucleosome assembly protein 1-like 1"/>
    <property type="match status" value="1"/>
</dbReference>